<keyword evidence="3 5" id="KW-1133">Transmembrane helix</keyword>
<feature type="transmembrane region" description="Helical" evidence="5">
    <location>
        <begin position="216"/>
        <end position="236"/>
    </location>
</feature>
<feature type="transmembrane region" description="Helical" evidence="5">
    <location>
        <begin position="126"/>
        <end position="148"/>
    </location>
</feature>
<proteinExistence type="predicted"/>
<dbReference type="InterPro" id="IPR036259">
    <property type="entry name" value="MFS_trans_sf"/>
</dbReference>
<feature type="transmembrane region" description="Helical" evidence="5">
    <location>
        <begin position="303"/>
        <end position="327"/>
    </location>
</feature>
<keyword evidence="4 5" id="KW-0472">Membrane</keyword>
<evidence type="ECO:0000313" key="6">
    <source>
        <dbReference type="EMBL" id="KZV80646.1"/>
    </source>
</evidence>
<name>A0A165BHC1_EXIGL</name>
<keyword evidence="2 5" id="KW-0812">Transmembrane</keyword>
<comment type="subcellular location">
    <subcellularLocation>
        <location evidence="1">Membrane</location>
        <topology evidence="1">Multi-pass membrane protein</topology>
    </subcellularLocation>
</comment>
<keyword evidence="7" id="KW-1185">Reference proteome</keyword>
<dbReference type="EMBL" id="KV426461">
    <property type="protein sequence ID" value="KZV80646.1"/>
    <property type="molecule type" value="Genomic_DNA"/>
</dbReference>
<feature type="transmembrane region" description="Helical" evidence="5">
    <location>
        <begin position="188"/>
        <end position="204"/>
    </location>
</feature>
<evidence type="ECO:0008006" key="8">
    <source>
        <dbReference type="Google" id="ProtNLM"/>
    </source>
</evidence>
<dbReference type="SUPFAM" id="SSF103473">
    <property type="entry name" value="MFS general substrate transporter"/>
    <property type="match status" value="1"/>
</dbReference>
<protein>
    <recommendedName>
        <fullName evidence="8">MFS general substrate transporter</fullName>
    </recommendedName>
</protein>
<feature type="transmembrane region" description="Helical" evidence="5">
    <location>
        <begin position="34"/>
        <end position="60"/>
    </location>
</feature>
<dbReference type="PANTHER" id="PTHR23507:SF1">
    <property type="entry name" value="FI18259P1-RELATED"/>
    <property type="match status" value="1"/>
</dbReference>
<evidence type="ECO:0000256" key="4">
    <source>
        <dbReference type="ARBA" id="ARBA00023136"/>
    </source>
</evidence>
<evidence type="ECO:0000256" key="2">
    <source>
        <dbReference type="ARBA" id="ARBA00022692"/>
    </source>
</evidence>
<dbReference type="InParanoid" id="A0A165BHC1"/>
<feature type="transmembrane region" description="Helical" evidence="5">
    <location>
        <begin position="154"/>
        <end position="176"/>
    </location>
</feature>
<evidence type="ECO:0000256" key="1">
    <source>
        <dbReference type="ARBA" id="ARBA00004141"/>
    </source>
</evidence>
<dbReference type="PANTHER" id="PTHR23507">
    <property type="entry name" value="ZGC:174356"/>
    <property type="match status" value="1"/>
</dbReference>
<evidence type="ECO:0000256" key="5">
    <source>
        <dbReference type="SAM" id="Phobius"/>
    </source>
</evidence>
<dbReference type="GO" id="GO:0022857">
    <property type="term" value="F:transmembrane transporter activity"/>
    <property type="evidence" value="ECO:0007669"/>
    <property type="project" value="TreeGrafter"/>
</dbReference>
<sequence>MEPPGPDATNDDVLPDGEHGRQPYISRTLARPSIVWALPIFAISSFVSALRTVAALAIYLRLDPDYLHINPNAVHESIVQTFLDGADVNSASLAHMWFLLSLPASVGWLTHAWWGQRADAWGRTVVLAISAAAATSTGINILLVSYIRPSRFDLWLLPGAILEGLFGGAGVSASLAYLSDCSPAHHRAAVFSINSGLSVAAYGLGARPGPLPTHPAVLLCVSIAWNVIAAGLWAIVVPESLSQDVRAAKRAEPIIHWPTSQRRLLVYLALPLECVRALVRPLGILRPRLKDEAHPTQGRDWSVFYLAGAALLVYVGRYAATIFLWLLRLRHFHDRQVS</sequence>
<gene>
    <name evidence="6" type="ORF">EXIGLDRAFT_408811</name>
</gene>
<dbReference type="Proteomes" id="UP000077266">
    <property type="component" value="Unassembled WGS sequence"/>
</dbReference>
<dbReference type="GO" id="GO:0016020">
    <property type="term" value="C:membrane"/>
    <property type="evidence" value="ECO:0007669"/>
    <property type="project" value="UniProtKB-SubCell"/>
</dbReference>
<feature type="transmembrane region" description="Helical" evidence="5">
    <location>
        <begin position="94"/>
        <end position="114"/>
    </location>
</feature>
<dbReference type="AlphaFoldDB" id="A0A165BHC1"/>
<organism evidence="6 7">
    <name type="scientific">Exidia glandulosa HHB12029</name>
    <dbReference type="NCBI Taxonomy" id="1314781"/>
    <lineage>
        <taxon>Eukaryota</taxon>
        <taxon>Fungi</taxon>
        <taxon>Dikarya</taxon>
        <taxon>Basidiomycota</taxon>
        <taxon>Agaricomycotina</taxon>
        <taxon>Agaricomycetes</taxon>
        <taxon>Auriculariales</taxon>
        <taxon>Exidiaceae</taxon>
        <taxon>Exidia</taxon>
    </lineage>
</organism>
<evidence type="ECO:0000256" key="3">
    <source>
        <dbReference type="ARBA" id="ARBA00022989"/>
    </source>
</evidence>
<accession>A0A165BHC1</accession>
<dbReference type="Gene3D" id="1.20.1250.20">
    <property type="entry name" value="MFS general substrate transporter like domains"/>
    <property type="match status" value="1"/>
</dbReference>
<evidence type="ECO:0000313" key="7">
    <source>
        <dbReference type="Proteomes" id="UP000077266"/>
    </source>
</evidence>
<dbReference type="OrthoDB" id="3026777at2759"/>
<reference evidence="6 7" key="1">
    <citation type="journal article" date="2016" name="Mol. Biol. Evol.">
        <title>Comparative Genomics of Early-Diverging Mushroom-Forming Fungi Provides Insights into the Origins of Lignocellulose Decay Capabilities.</title>
        <authorList>
            <person name="Nagy L.G."/>
            <person name="Riley R."/>
            <person name="Tritt A."/>
            <person name="Adam C."/>
            <person name="Daum C."/>
            <person name="Floudas D."/>
            <person name="Sun H."/>
            <person name="Yadav J.S."/>
            <person name="Pangilinan J."/>
            <person name="Larsson K.H."/>
            <person name="Matsuura K."/>
            <person name="Barry K."/>
            <person name="Labutti K."/>
            <person name="Kuo R."/>
            <person name="Ohm R.A."/>
            <person name="Bhattacharya S.S."/>
            <person name="Shirouzu T."/>
            <person name="Yoshinaga Y."/>
            <person name="Martin F.M."/>
            <person name="Grigoriev I.V."/>
            <person name="Hibbett D.S."/>
        </authorList>
    </citation>
    <scope>NUCLEOTIDE SEQUENCE [LARGE SCALE GENOMIC DNA]</scope>
    <source>
        <strain evidence="6 7">HHB12029</strain>
    </source>
</reference>